<dbReference type="EMBL" id="AMQN01004024">
    <property type="status" value="NOT_ANNOTATED_CDS"/>
    <property type="molecule type" value="Genomic_DNA"/>
</dbReference>
<dbReference type="EMBL" id="KB292432">
    <property type="protein sequence ID" value="ELU17615.1"/>
    <property type="molecule type" value="Genomic_DNA"/>
</dbReference>
<keyword evidence="2" id="KW-0812">Transmembrane</keyword>
<dbReference type="HOGENOM" id="CLU_396001_0_0_1"/>
<feature type="region of interest" description="Disordered" evidence="1">
    <location>
        <begin position="299"/>
        <end position="381"/>
    </location>
</feature>
<feature type="chain" id="PRO_5008789181" description="EGF-like domain-containing protein" evidence="3">
    <location>
        <begin position="21"/>
        <end position="696"/>
    </location>
</feature>
<keyword evidence="2" id="KW-1133">Transmembrane helix</keyword>
<evidence type="ECO:0000256" key="3">
    <source>
        <dbReference type="SAM" id="SignalP"/>
    </source>
</evidence>
<accession>R7VLG8</accession>
<feature type="compositionally biased region" description="Low complexity" evidence="1">
    <location>
        <begin position="304"/>
        <end position="314"/>
    </location>
</feature>
<reference evidence="6" key="1">
    <citation type="submission" date="2012-12" db="EMBL/GenBank/DDBJ databases">
        <authorList>
            <person name="Hellsten U."/>
            <person name="Grimwood J."/>
            <person name="Chapman J.A."/>
            <person name="Shapiro H."/>
            <person name="Aerts A."/>
            <person name="Otillar R.P."/>
            <person name="Terry A.Y."/>
            <person name="Boore J.L."/>
            <person name="Simakov O."/>
            <person name="Marletaz F."/>
            <person name="Cho S.-J."/>
            <person name="Edsinger-Gonzales E."/>
            <person name="Havlak P."/>
            <person name="Kuo D.-H."/>
            <person name="Larsson T."/>
            <person name="Lv J."/>
            <person name="Arendt D."/>
            <person name="Savage R."/>
            <person name="Osoegawa K."/>
            <person name="de Jong P."/>
            <person name="Lindberg D.R."/>
            <person name="Seaver E.C."/>
            <person name="Weisblat D.A."/>
            <person name="Putnam N.H."/>
            <person name="Grigoriev I.V."/>
            <person name="Rokhsar D.S."/>
        </authorList>
    </citation>
    <scope>NUCLEOTIDE SEQUENCE</scope>
    <source>
        <strain evidence="6">I ESC-2004</strain>
    </source>
</reference>
<evidence type="ECO:0000256" key="1">
    <source>
        <dbReference type="SAM" id="MobiDB-lite"/>
    </source>
</evidence>
<dbReference type="EMBL" id="AMQN01004023">
    <property type="status" value="NOT_ANNOTATED_CDS"/>
    <property type="molecule type" value="Genomic_DNA"/>
</dbReference>
<name>R7VLG8_CAPTE</name>
<dbReference type="AlphaFoldDB" id="R7VLG8"/>
<keyword evidence="2" id="KW-0472">Membrane</keyword>
<feature type="transmembrane region" description="Helical" evidence="2">
    <location>
        <begin position="574"/>
        <end position="597"/>
    </location>
</feature>
<feature type="signal peptide" evidence="3">
    <location>
        <begin position="1"/>
        <end position="20"/>
    </location>
</feature>
<evidence type="ECO:0000256" key="2">
    <source>
        <dbReference type="SAM" id="Phobius"/>
    </source>
</evidence>
<evidence type="ECO:0000313" key="6">
    <source>
        <dbReference type="Proteomes" id="UP000014760"/>
    </source>
</evidence>
<evidence type="ECO:0000313" key="4">
    <source>
        <dbReference type="EMBL" id="ELU17615.1"/>
    </source>
</evidence>
<gene>
    <name evidence="4" type="ORF">CAPTEDRAFT_226016</name>
</gene>
<organism evidence="4">
    <name type="scientific">Capitella teleta</name>
    <name type="common">Polychaete worm</name>
    <dbReference type="NCBI Taxonomy" id="283909"/>
    <lineage>
        <taxon>Eukaryota</taxon>
        <taxon>Metazoa</taxon>
        <taxon>Spiralia</taxon>
        <taxon>Lophotrochozoa</taxon>
        <taxon>Annelida</taxon>
        <taxon>Polychaeta</taxon>
        <taxon>Sedentaria</taxon>
        <taxon>Scolecida</taxon>
        <taxon>Capitellidae</taxon>
        <taxon>Capitella</taxon>
    </lineage>
</organism>
<reference evidence="5" key="3">
    <citation type="submission" date="2015-06" db="UniProtKB">
        <authorList>
            <consortium name="EnsemblMetazoa"/>
        </authorList>
    </citation>
    <scope>IDENTIFICATION</scope>
</reference>
<sequence>MERILLLALAVLSVFHSTNGACDFPSTFTSDKWFVSYTQSSGTEQKIRTYTSESIFEGTLGSNEQSESYDCLSIIMEPSFFLDDSRFFYISEMGPGNTVKCNRDFLEYTGNILTHGEIEVGRNVDATACSEMDFNSVTKQIFIKSSIVADTTSMPGTCPFTADNYQTSYIDQQNTAHCVGDLSSVSPINSHLTMNSCATNAPFDYYNPVNNRDIQCLTLMTGEFIDSTDVPVLILASPQIDNPDRIDIYCARYTSAFSVIQMSINAESDLAVFCHEGVTPTTAGGNNIAFTFDNSLDITPPPTLSTSTPSSTPSTPVPTTPSTPTTIGVSTSSISSSTITTPLSTSSVSTLSTTGVSTSTVSTPISTSPSSTSQTSPSTSVVDTTLVEMTTPGSPASYADIDQHVQLCFQNNYQTYIGSTTDLAAYSNHLAEQFALILGVTMDRITNAHIQKGPVNDNIVFTMDLAADSSEAAPEVGKIIRDLAEIMGDPDTEVYGLNGEALELCGSSDLYYWADNSQCKARKCGTWPTSNMTWQEAGGRCWILQGIYQCECTNKFSGDFCLTPISDSISQRTIIVIIVVIVIAVILITLICVFLCARYLGNGDEEDDIYIIDEDEEGDSTLKSVYSTLSRGKATAYNDRSFQGDPVTMETLSLGKGSRATPFDWLHAVNAKIRIVKSRESVQMSVMDHGAAADMY</sequence>
<evidence type="ECO:0008006" key="7">
    <source>
        <dbReference type="Google" id="ProtNLM"/>
    </source>
</evidence>
<protein>
    <recommendedName>
        <fullName evidence="7">EGF-like domain-containing protein</fullName>
    </recommendedName>
</protein>
<keyword evidence="3" id="KW-0732">Signal</keyword>
<keyword evidence="6" id="KW-1185">Reference proteome</keyword>
<feature type="compositionally biased region" description="Low complexity" evidence="1">
    <location>
        <begin position="322"/>
        <end position="381"/>
    </location>
</feature>
<proteinExistence type="predicted"/>
<evidence type="ECO:0000313" key="5">
    <source>
        <dbReference type="EnsemblMetazoa" id="CapteP226016"/>
    </source>
</evidence>
<dbReference type="EnsemblMetazoa" id="CapteT226016">
    <property type="protein sequence ID" value="CapteP226016"/>
    <property type="gene ID" value="CapteG226016"/>
</dbReference>
<reference evidence="4 6" key="2">
    <citation type="journal article" date="2013" name="Nature">
        <title>Insights into bilaterian evolution from three spiralian genomes.</title>
        <authorList>
            <person name="Simakov O."/>
            <person name="Marletaz F."/>
            <person name="Cho S.J."/>
            <person name="Edsinger-Gonzales E."/>
            <person name="Havlak P."/>
            <person name="Hellsten U."/>
            <person name="Kuo D.H."/>
            <person name="Larsson T."/>
            <person name="Lv J."/>
            <person name="Arendt D."/>
            <person name="Savage R."/>
            <person name="Osoegawa K."/>
            <person name="de Jong P."/>
            <person name="Grimwood J."/>
            <person name="Chapman J.A."/>
            <person name="Shapiro H."/>
            <person name="Aerts A."/>
            <person name="Otillar R.P."/>
            <person name="Terry A.Y."/>
            <person name="Boore J.L."/>
            <person name="Grigoriev I.V."/>
            <person name="Lindberg D.R."/>
            <person name="Seaver E.C."/>
            <person name="Weisblat D.A."/>
            <person name="Putnam N.H."/>
            <person name="Rokhsar D.S."/>
        </authorList>
    </citation>
    <scope>NUCLEOTIDE SEQUENCE</scope>
    <source>
        <strain evidence="4 6">I ESC-2004</strain>
    </source>
</reference>
<dbReference type="Proteomes" id="UP000014760">
    <property type="component" value="Unassembled WGS sequence"/>
</dbReference>